<gene>
    <name evidence="2" type="ORF">F9K94_07820</name>
</gene>
<sequence length="109" mass="12153">MPLHYIWFPTVLEKAEEHNMRIQVAVLSVGLIISQFVPAANAETMKTKSPAIKMSADQIRQTSENETLLKGNVIISKGNTEIRAQNARVTTKAHKLIVQTDTVRATLQK</sequence>
<comment type="caution">
    <text evidence="2">The sequence shown here is derived from an EMBL/GenBank/DDBJ whole genome shotgun (WGS) entry which is preliminary data.</text>
</comment>
<organism evidence="2 3">
    <name type="scientific">Brucella tritici</name>
    <dbReference type="NCBI Taxonomy" id="94626"/>
    <lineage>
        <taxon>Bacteria</taxon>
        <taxon>Pseudomonadati</taxon>
        <taxon>Pseudomonadota</taxon>
        <taxon>Alphaproteobacteria</taxon>
        <taxon>Hyphomicrobiales</taxon>
        <taxon>Brucellaceae</taxon>
        <taxon>Brucella/Ochrobactrum group</taxon>
        <taxon>Brucella</taxon>
    </lineage>
</organism>
<dbReference type="Proteomes" id="UP000460650">
    <property type="component" value="Unassembled WGS sequence"/>
</dbReference>
<accession>A0A7V8B3J4</accession>
<evidence type="ECO:0000313" key="2">
    <source>
        <dbReference type="EMBL" id="KAB2658095.1"/>
    </source>
</evidence>
<reference evidence="2 3" key="1">
    <citation type="submission" date="2019-09" db="EMBL/GenBank/DDBJ databases">
        <title>Taxonomic organization of the family Brucellaceae based on a phylogenomic approach.</title>
        <authorList>
            <person name="Leclercq S."/>
            <person name="Cloeckaert A."/>
            <person name="Zygmunt M.S."/>
        </authorList>
    </citation>
    <scope>NUCLEOTIDE SEQUENCE [LARGE SCALE GENOMIC DNA]</scope>
    <source>
        <strain evidence="2 3">TA93</strain>
    </source>
</reference>
<dbReference type="AlphaFoldDB" id="A0A7V8B3J4"/>
<dbReference type="Pfam" id="PF03968">
    <property type="entry name" value="LptD_N"/>
    <property type="match status" value="1"/>
</dbReference>
<dbReference type="InterPro" id="IPR005653">
    <property type="entry name" value="OstA-like_N"/>
</dbReference>
<feature type="domain" description="Organic solvent tolerance-like N-terminal" evidence="1">
    <location>
        <begin position="56"/>
        <end position="95"/>
    </location>
</feature>
<evidence type="ECO:0000259" key="1">
    <source>
        <dbReference type="Pfam" id="PF03968"/>
    </source>
</evidence>
<evidence type="ECO:0000313" key="3">
    <source>
        <dbReference type="Proteomes" id="UP000460650"/>
    </source>
</evidence>
<dbReference type="EMBL" id="WBVY01000002">
    <property type="protein sequence ID" value="KAB2658095.1"/>
    <property type="molecule type" value="Genomic_DNA"/>
</dbReference>
<protein>
    <recommendedName>
        <fullName evidence="1">Organic solvent tolerance-like N-terminal domain-containing protein</fullName>
    </recommendedName>
</protein>
<proteinExistence type="predicted"/>
<name>A0A7V8B3J4_9HYPH</name>